<dbReference type="InterPro" id="IPR005531">
    <property type="entry name" value="Asp23"/>
</dbReference>
<name>A0A4R4RLP0_9ACTN</name>
<evidence type="ECO:0000256" key="1">
    <source>
        <dbReference type="ARBA" id="ARBA00005721"/>
    </source>
</evidence>
<feature type="compositionally biased region" description="Gly residues" evidence="2">
    <location>
        <begin position="12"/>
        <end position="23"/>
    </location>
</feature>
<reference evidence="3 4" key="1">
    <citation type="submission" date="2019-02" db="EMBL/GenBank/DDBJ databases">
        <title>Draft genome sequences of novel Actinobacteria.</title>
        <authorList>
            <person name="Sahin N."/>
            <person name="Ay H."/>
            <person name="Saygin H."/>
        </authorList>
    </citation>
    <scope>NUCLEOTIDE SEQUENCE [LARGE SCALE GENOMIC DNA]</scope>
    <source>
        <strain evidence="3 4">KC603</strain>
    </source>
</reference>
<evidence type="ECO:0000313" key="4">
    <source>
        <dbReference type="Proteomes" id="UP000295621"/>
    </source>
</evidence>
<dbReference type="PANTHER" id="PTHR34297">
    <property type="entry name" value="HYPOTHETICAL CYTOSOLIC PROTEIN-RELATED"/>
    <property type="match status" value="1"/>
</dbReference>
<keyword evidence="4" id="KW-1185">Reference proteome</keyword>
<feature type="region of interest" description="Disordered" evidence="2">
    <location>
        <begin position="1"/>
        <end position="49"/>
    </location>
</feature>
<accession>A0A4R4RLP0</accession>
<comment type="similarity">
    <text evidence="1">Belongs to the asp23 family.</text>
</comment>
<dbReference type="PANTHER" id="PTHR34297:SF3">
    <property type="entry name" value="ALKALINE SHOCK PROTEIN 23"/>
    <property type="match status" value="1"/>
</dbReference>
<comment type="caution">
    <text evidence="3">The sequence shown here is derived from an EMBL/GenBank/DDBJ whole genome shotgun (WGS) entry which is preliminary data.</text>
</comment>
<dbReference type="AlphaFoldDB" id="A0A4R4RLP0"/>
<dbReference type="OrthoDB" id="9808942at2"/>
<proteinExistence type="inferred from homology"/>
<evidence type="ECO:0000256" key="2">
    <source>
        <dbReference type="SAM" id="MobiDB-lite"/>
    </source>
</evidence>
<protein>
    <submittedName>
        <fullName evidence="3">Asp23/Gls24 family envelope stress response protein</fullName>
    </submittedName>
</protein>
<evidence type="ECO:0000313" key="3">
    <source>
        <dbReference type="EMBL" id="TDC49413.1"/>
    </source>
</evidence>
<dbReference type="Proteomes" id="UP000295621">
    <property type="component" value="Unassembled WGS sequence"/>
</dbReference>
<feature type="compositionally biased region" description="Low complexity" evidence="2">
    <location>
        <begin position="24"/>
        <end position="38"/>
    </location>
</feature>
<dbReference type="Pfam" id="PF03780">
    <property type="entry name" value="Asp23"/>
    <property type="match status" value="1"/>
</dbReference>
<dbReference type="RefSeq" id="WP_131985035.1">
    <property type="nucleotide sequence ID" value="NZ_SMKL01000042.1"/>
</dbReference>
<dbReference type="EMBL" id="SMKL01000042">
    <property type="protein sequence ID" value="TDC49413.1"/>
    <property type="molecule type" value="Genomic_DNA"/>
</dbReference>
<organism evidence="3 4">
    <name type="scientific">Jiangella ureilytica</name>
    <dbReference type="NCBI Taxonomy" id="2530374"/>
    <lineage>
        <taxon>Bacteria</taxon>
        <taxon>Bacillati</taxon>
        <taxon>Actinomycetota</taxon>
        <taxon>Actinomycetes</taxon>
        <taxon>Jiangellales</taxon>
        <taxon>Jiangellaceae</taxon>
        <taxon>Jiangella</taxon>
    </lineage>
</organism>
<sequence length="176" mass="18182">MTTDGPNVSATGSGGATRSGGGTVSSREQGREPAQGAGREAGQGGPLVTEMGRTTIADNVVSKIAGIAAREVAGVHDLGGGTARMVGALRERIPGSRTNYQQGVSVEVGERQAAIDIDIVADYGVSVVDLSTGIRRNVIAAVERMTGLEVTEVNVTVNDVFVEGEDEDEQRESRVE</sequence>
<gene>
    <name evidence="3" type="ORF">E1212_18270</name>
</gene>